<feature type="transmembrane region" description="Helical" evidence="1">
    <location>
        <begin position="39"/>
        <end position="63"/>
    </location>
</feature>
<comment type="caution">
    <text evidence="2">The sequence shown here is derived from an EMBL/GenBank/DDBJ whole genome shotgun (WGS) entry which is preliminary data.</text>
</comment>
<feature type="transmembrane region" description="Helical" evidence="1">
    <location>
        <begin position="282"/>
        <end position="300"/>
    </location>
</feature>
<dbReference type="EMBL" id="BSOY01000034">
    <property type="protein sequence ID" value="GLS01694.1"/>
    <property type="molecule type" value="Genomic_DNA"/>
</dbReference>
<name>A0ABQ6BJ24_9CAUL</name>
<proteinExistence type="predicted"/>
<keyword evidence="1" id="KW-0812">Transmembrane</keyword>
<reference evidence="3" key="1">
    <citation type="journal article" date="2019" name="Int. J. Syst. Evol. Microbiol.">
        <title>The Global Catalogue of Microorganisms (GCM) 10K type strain sequencing project: providing services to taxonomists for standard genome sequencing and annotation.</title>
        <authorList>
            <consortium name="The Broad Institute Genomics Platform"/>
            <consortium name="The Broad Institute Genome Sequencing Center for Infectious Disease"/>
            <person name="Wu L."/>
            <person name="Ma J."/>
        </authorList>
    </citation>
    <scope>NUCLEOTIDE SEQUENCE [LARGE SCALE GENOMIC DNA]</scope>
    <source>
        <strain evidence="3">NBRC 110107</strain>
    </source>
</reference>
<sequence length="307" mass="33368">MTRDPEPLSDAPAVAVPTWPAPLRTFYWLIRRELWEHRVLYIAPAAVAALGVIGTFIGSLHLSNAERAARLADPASTYDYMEPFGFVAGTVFLGGVVVSILYCLAALHGERRDRSILFWKSLPVSDLMTVLSKAAVPTLLMPVIVFTLVVVAHLAVAALTSLVWLANGFDPRLLWAELDLPFLWTVLAYGLTFMTLWHAPVFAWMLLVSAWARRVPFVWALAPLAAIAIVGRLAFGAGPTFSHLAGRLTGGFTGPFTVGSRGEAPVTSLADLDPARLFGQPGVWIGLLVAALFLFAAIRLRRSRSPI</sequence>
<protein>
    <submittedName>
        <fullName evidence="2">ABC transporter permease</fullName>
    </submittedName>
</protein>
<evidence type="ECO:0000313" key="3">
    <source>
        <dbReference type="Proteomes" id="UP001156921"/>
    </source>
</evidence>
<evidence type="ECO:0000313" key="2">
    <source>
        <dbReference type="EMBL" id="GLS01694.1"/>
    </source>
</evidence>
<keyword evidence="1" id="KW-0472">Membrane</keyword>
<feature type="transmembrane region" description="Helical" evidence="1">
    <location>
        <begin position="83"/>
        <end position="107"/>
    </location>
</feature>
<feature type="transmembrane region" description="Helical" evidence="1">
    <location>
        <begin position="215"/>
        <end position="235"/>
    </location>
</feature>
<gene>
    <name evidence="2" type="ORF">GCM10007859_17090</name>
</gene>
<keyword evidence="1" id="KW-1133">Transmembrane helix</keyword>
<organism evidence="2 3">
    <name type="scientific">Brevundimonas denitrificans</name>
    <dbReference type="NCBI Taxonomy" id="1443434"/>
    <lineage>
        <taxon>Bacteria</taxon>
        <taxon>Pseudomonadati</taxon>
        <taxon>Pseudomonadota</taxon>
        <taxon>Alphaproteobacteria</taxon>
        <taxon>Caulobacterales</taxon>
        <taxon>Caulobacteraceae</taxon>
        <taxon>Brevundimonas</taxon>
    </lineage>
</organism>
<feature type="transmembrane region" description="Helical" evidence="1">
    <location>
        <begin position="139"/>
        <end position="166"/>
    </location>
</feature>
<dbReference type="Proteomes" id="UP001156921">
    <property type="component" value="Unassembled WGS sequence"/>
</dbReference>
<evidence type="ECO:0000256" key="1">
    <source>
        <dbReference type="SAM" id="Phobius"/>
    </source>
</evidence>
<dbReference type="RefSeq" id="WP_284222556.1">
    <property type="nucleotide sequence ID" value="NZ_BSOY01000034.1"/>
</dbReference>
<keyword evidence="3" id="KW-1185">Reference proteome</keyword>
<accession>A0ABQ6BJ24</accession>
<feature type="transmembrane region" description="Helical" evidence="1">
    <location>
        <begin position="186"/>
        <end position="208"/>
    </location>
</feature>